<organism evidence="1">
    <name type="scientific">Satyrvirus sp</name>
    <dbReference type="NCBI Taxonomy" id="2487771"/>
    <lineage>
        <taxon>Viruses</taxon>
        <taxon>Varidnaviria</taxon>
        <taxon>Bamfordvirae</taxon>
        <taxon>Nucleocytoviricota</taxon>
        <taxon>Megaviricetes</taxon>
        <taxon>Imitervirales</taxon>
        <taxon>Mimiviridae</taxon>
        <taxon>Megamimivirinae</taxon>
    </lineage>
</organism>
<name>A0A3G5ADP0_9VIRU</name>
<accession>A0A3G5ADP0</accession>
<dbReference type="EMBL" id="MK072445">
    <property type="protein sequence ID" value="AYV85287.1"/>
    <property type="molecule type" value="Genomic_DNA"/>
</dbReference>
<proteinExistence type="predicted"/>
<gene>
    <name evidence="1" type="ORF">Satyrvirus9_13</name>
</gene>
<evidence type="ECO:0000313" key="1">
    <source>
        <dbReference type="EMBL" id="AYV85287.1"/>
    </source>
</evidence>
<reference evidence="1" key="1">
    <citation type="submission" date="2018-10" db="EMBL/GenBank/DDBJ databases">
        <title>Hidden diversity of soil giant viruses.</title>
        <authorList>
            <person name="Schulz F."/>
            <person name="Alteio L."/>
            <person name="Goudeau D."/>
            <person name="Ryan E.M."/>
            <person name="Malmstrom R.R."/>
            <person name="Blanchard J."/>
            <person name="Woyke T."/>
        </authorList>
    </citation>
    <scope>NUCLEOTIDE SEQUENCE</scope>
    <source>
        <strain evidence="1">SAV1</strain>
    </source>
</reference>
<protein>
    <submittedName>
        <fullName evidence="1">Uncharacterized protein</fullName>
    </submittedName>
</protein>
<sequence length="116" mass="13937">MENKSFEQRIFENFVHMVATSPKEDDHINFLKIYPILKSSKNLITVWKEIYCRLVKEQTLKGDDRSRSLRLTLKSLKNEKINFIEKENMFKFLYTGLSLKYINITKKNISRTYRPV</sequence>